<keyword evidence="5" id="KW-1185">Reference proteome</keyword>
<dbReference type="SUPFAM" id="SSF100950">
    <property type="entry name" value="NagB/RpiA/CoA transferase-like"/>
    <property type="match status" value="1"/>
</dbReference>
<name>A0AAV9I4I8_9RHOD</name>
<gene>
    <name evidence="3" type="ORF">GAYE_FCTG49G0095</name>
    <name evidence="4" type="ORF">GAYE_PCTG50G1216</name>
</gene>
<accession>A0AAV9I4I8</accession>
<dbReference type="InterPro" id="IPR005900">
    <property type="entry name" value="6-phosphogluconolactonase_DevB"/>
</dbReference>
<reference evidence="4 5" key="1">
    <citation type="submission" date="2022-07" db="EMBL/GenBank/DDBJ databases">
        <title>Genome-wide signatures of adaptation to extreme environments.</title>
        <authorList>
            <person name="Cho C.H."/>
            <person name="Yoon H.S."/>
        </authorList>
    </citation>
    <scope>NUCLEOTIDE SEQUENCE [LARGE SCALE GENOMIC DNA]</scope>
    <source>
        <strain evidence="4 5">108.79 E11</strain>
    </source>
</reference>
<dbReference type="InterPro" id="IPR039104">
    <property type="entry name" value="6PGL"/>
</dbReference>
<evidence type="ECO:0000313" key="5">
    <source>
        <dbReference type="Proteomes" id="UP001300502"/>
    </source>
</evidence>
<dbReference type="GO" id="GO:0006098">
    <property type="term" value="P:pentose-phosphate shunt"/>
    <property type="evidence" value="ECO:0007669"/>
    <property type="project" value="InterPro"/>
</dbReference>
<dbReference type="EMBL" id="JANCYU010000001">
    <property type="protein sequence ID" value="KAK4522216.1"/>
    <property type="molecule type" value="Genomic_DNA"/>
</dbReference>
<dbReference type="PANTHER" id="PTHR11054:SF0">
    <property type="entry name" value="6-PHOSPHOGLUCONOLACTONASE"/>
    <property type="match status" value="1"/>
</dbReference>
<dbReference type="AlphaFoldDB" id="A0AAV9I4I8"/>
<protein>
    <recommendedName>
        <fullName evidence="2">Glucosamine/galactosamine-6-phosphate isomerase domain-containing protein</fullName>
    </recommendedName>
</protein>
<dbReference type="InterPro" id="IPR006148">
    <property type="entry name" value="Glc/Gal-6P_isomerase"/>
</dbReference>
<organism evidence="4 5">
    <name type="scientific">Galdieria yellowstonensis</name>
    <dbReference type="NCBI Taxonomy" id="3028027"/>
    <lineage>
        <taxon>Eukaryota</taxon>
        <taxon>Rhodophyta</taxon>
        <taxon>Bangiophyceae</taxon>
        <taxon>Galdieriales</taxon>
        <taxon>Galdieriaceae</taxon>
        <taxon>Galdieria</taxon>
    </lineage>
</organism>
<dbReference type="EMBL" id="JANCYU010000013">
    <property type="protein sequence ID" value="KAK4523322.1"/>
    <property type="molecule type" value="Genomic_DNA"/>
</dbReference>
<comment type="caution">
    <text evidence="4">The sequence shown here is derived from an EMBL/GenBank/DDBJ whole genome shotgun (WGS) entry which is preliminary data.</text>
</comment>
<dbReference type="GO" id="GO:0017057">
    <property type="term" value="F:6-phosphogluconolactonase activity"/>
    <property type="evidence" value="ECO:0007669"/>
    <property type="project" value="InterPro"/>
</dbReference>
<evidence type="ECO:0000313" key="4">
    <source>
        <dbReference type="EMBL" id="KAK4523322.1"/>
    </source>
</evidence>
<dbReference type="NCBIfam" id="TIGR01198">
    <property type="entry name" value="pgl"/>
    <property type="match status" value="1"/>
</dbReference>
<feature type="domain" description="Glucosamine/galactosamine-6-phosphate isomerase" evidence="2">
    <location>
        <begin position="83"/>
        <end position="313"/>
    </location>
</feature>
<dbReference type="CDD" id="cd01400">
    <property type="entry name" value="6PGL"/>
    <property type="match status" value="1"/>
</dbReference>
<dbReference type="PANTHER" id="PTHR11054">
    <property type="entry name" value="6-PHOSPHOGLUCONOLACTONASE"/>
    <property type="match status" value="1"/>
</dbReference>
<dbReference type="Gene3D" id="3.40.50.1360">
    <property type="match status" value="1"/>
</dbReference>
<evidence type="ECO:0000313" key="3">
    <source>
        <dbReference type="EMBL" id="KAK4522216.1"/>
    </source>
</evidence>
<sequence length="336" mass="37798">MSEESLRCGFVTGALPLYSTGVRRSPCLCFATPRNSFGRKPFIKAPVLEKLSRPTLVPVVMSTTATKTRYVDSDFSVFRISPNEEDLVASFGEYFVEIASNAVKKQGSFTLAISGGSVLQYFSKAILETPDRKERVDWENTLIFLVDERYVPWDDPQSNFGQLRKALQRSGIDQKVKVFPVNTSLPLEEAASSYEHDILSCENQTDFIRVLHQPVKYQVERVPAFDLILLGLGEDGHTASLFPNKELLGETKKLVAYERNSPKPPSERITLTFPALNYAKNVAFIVVGKGKADIMQRLCEDHSVQYPARLVTPFLTRKDWFVDEDAMSKVQAAQEK</sequence>
<comment type="similarity">
    <text evidence="1">Belongs to the glucosamine/galactosamine-6-phosphate isomerase family. 6-phosphogluconolactonase subfamily.</text>
</comment>
<dbReference type="Pfam" id="PF01182">
    <property type="entry name" value="Glucosamine_iso"/>
    <property type="match status" value="1"/>
</dbReference>
<proteinExistence type="inferred from homology"/>
<dbReference type="Proteomes" id="UP001300502">
    <property type="component" value="Unassembled WGS sequence"/>
</dbReference>
<evidence type="ECO:0000256" key="1">
    <source>
        <dbReference type="ARBA" id="ARBA00010662"/>
    </source>
</evidence>
<dbReference type="GO" id="GO:0005975">
    <property type="term" value="P:carbohydrate metabolic process"/>
    <property type="evidence" value="ECO:0007669"/>
    <property type="project" value="InterPro"/>
</dbReference>
<dbReference type="InterPro" id="IPR037171">
    <property type="entry name" value="NagB/RpiA_transferase-like"/>
</dbReference>
<evidence type="ECO:0000259" key="2">
    <source>
        <dbReference type="Pfam" id="PF01182"/>
    </source>
</evidence>